<feature type="non-terminal residue" evidence="3">
    <location>
        <position position="1"/>
    </location>
</feature>
<feature type="chain" id="PRO_5034537188" description="Extracellular membrane protein CFEM domain-containing protein" evidence="2">
    <location>
        <begin position="19"/>
        <end position="67"/>
    </location>
</feature>
<dbReference type="Proteomes" id="UP000573603">
    <property type="component" value="Unassembled WGS sequence"/>
</dbReference>
<dbReference type="EMBL" id="JABEVY010000053">
    <property type="protein sequence ID" value="KAF5252665.1"/>
    <property type="molecule type" value="Genomic_DNA"/>
</dbReference>
<protein>
    <recommendedName>
        <fullName evidence="5">Extracellular membrane protein CFEM domain-containing protein</fullName>
    </recommendedName>
</protein>
<accession>A0A8H5EA10</accession>
<dbReference type="AlphaFoldDB" id="A0A8H5EA10"/>
<sequence length="67" mass="6639">MRPSGIFIMATAFISVSAKDCKPASAICSPFSLCASMPAGGQVCGTQATASDCTSTQDQGSDSGTVS</sequence>
<reference evidence="3 4" key="1">
    <citation type="journal article" date="2020" name="BMC Genomics">
        <title>Correction to: Identification and distribution of gene clusters required for synthesis of sphingolipid metabolism inhibitors in diverse species of the filamentous fungus Fusarium.</title>
        <authorList>
            <person name="Kim H.S."/>
            <person name="Lohmar J.M."/>
            <person name="Busman M."/>
            <person name="Brown D.W."/>
            <person name="Naumann T.A."/>
            <person name="Divon H.H."/>
            <person name="Lysoe E."/>
            <person name="Uhlig S."/>
            <person name="Proctor R.H."/>
        </authorList>
    </citation>
    <scope>NUCLEOTIDE SEQUENCE [LARGE SCALE GENOMIC DNA]</scope>
    <source>
        <strain evidence="3 4">NRRL 25214</strain>
    </source>
</reference>
<organism evidence="3 4">
    <name type="scientific">Fusarium anthophilum</name>
    <dbReference type="NCBI Taxonomy" id="48485"/>
    <lineage>
        <taxon>Eukaryota</taxon>
        <taxon>Fungi</taxon>
        <taxon>Dikarya</taxon>
        <taxon>Ascomycota</taxon>
        <taxon>Pezizomycotina</taxon>
        <taxon>Sordariomycetes</taxon>
        <taxon>Hypocreomycetidae</taxon>
        <taxon>Hypocreales</taxon>
        <taxon>Nectriaceae</taxon>
        <taxon>Fusarium</taxon>
        <taxon>Fusarium fujikuroi species complex</taxon>
    </lineage>
</organism>
<feature type="region of interest" description="Disordered" evidence="1">
    <location>
        <begin position="46"/>
        <end position="67"/>
    </location>
</feature>
<gene>
    <name evidence="3" type="ORF">FANTH_2355</name>
</gene>
<name>A0A8H5EA10_9HYPO</name>
<proteinExistence type="predicted"/>
<evidence type="ECO:0000256" key="1">
    <source>
        <dbReference type="SAM" id="MobiDB-lite"/>
    </source>
</evidence>
<keyword evidence="4" id="KW-1185">Reference proteome</keyword>
<keyword evidence="2" id="KW-0732">Signal</keyword>
<evidence type="ECO:0000313" key="4">
    <source>
        <dbReference type="Proteomes" id="UP000573603"/>
    </source>
</evidence>
<comment type="caution">
    <text evidence="3">The sequence shown here is derived from an EMBL/GenBank/DDBJ whole genome shotgun (WGS) entry which is preliminary data.</text>
</comment>
<evidence type="ECO:0000313" key="3">
    <source>
        <dbReference type="EMBL" id="KAF5252665.1"/>
    </source>
</evidence>
<evidence type="ECO:0000256" key="2">
    <source>
        <dbReference type="SAM" id="SignalP"/>
    </source>
</evidence>
<evidence type="ECO:0008006" key="5">
    <source>
        <dbReference type="Google" id="ProtNLM"/>
    </source>
</evidence>
<feature type="signal peptide" evidence="2">
    <location>
        <begin position="1"/>
        <end position="18"/>
    </location>
</feature>